<dbReference type="PROSITE" id="PS50208">
    <property type="entry name" value="CASPASE_P20"/>
    <property type="match status" value="1"/>
</dbReference>
<protein>
    <submittedName>
        <fullName evidence="2">Caspase family protein</fullName>
    </submittedName>
</protein>
<dbReference type="InterPro" id="IPR052039">
    <property type="entry name" value="Caspase-related_regulators"/>
</dbReference>
<gene>
    <name evidence="2" type="ORF">K1718_06760</name>
</gene>
<accession>A0ABY8F6C4</accession>
<feature type="domain" description="Caspase family p20" evidence="1">
    <location>
        <begin position="45"/>
        <end position="174"/>
    </location>
</feature>
<reference evidence="2 3" key="1">
    <citation type="submission" date="2023-03" db="EMBL/GenBank/DDBJ databases">
        <title>Roseibium porphyridii sp. nov. and Roseibium rhodosorbium sp. nov. isolated from marine algae, Porphyridium cruentum and Rhodosorus marinus, respectively.</title>
        <authorList>
            <person name="Lee M.W."/>
            <person name="Choi B.J."/>
            <person name="Lee J.K."/>
            <person name="Choi D.G."/>
            <person name="Baek J.H."/>
            <person name="Bayburt H."/>
            <person name="Kim J.M."/>
            <person name="Han D.M."/>
            <person name="Kim K.H."/>
            <person name="Jeon C.O."/>
        </authorList>
    </citation>
    <scope>NUCLEOTIDE SEQUENCE [LARGE SCALE GENOMIC DNA]</scope>
    <source>
        <strain evidence="2 3">KMA01</strain>
    </source>
</reference>
<dbReference type="Pfam" id="PF08238">
    <property type="entry name" value="Sel1"/>
    <property type="match status" value="4"/>
</dbReference>
<name>A0ABY8F6C4_9HYPH</name>
<dbReference type="RefSeq" id="WP_265683258.1">
    <property type="nucleotide sequence ID" value="NZ_CP120863.1"/>
</dbReference>
<dbReference type="InterPro" id="IPR011990">
    <property type="entry name" value="TPR-like_helical_dom_sf"/>
</dbReference>
<dbReference type="Gene3D" id="1.25.40.10">
    <property type="entry name" value="Tetratricopeptide repeat domain"/>
    <property type="match status" value="1"/>
</dbReference>
<sequence length="513" mass="56391">MRLRQVPDRFRLLLRLRTSFGHCVLLILALCTATFVYASTDPFAERRMALVVGISSYQNAPDLYNTTRDGRLIADTLNELNFRVAEHFDIGLAEFKELLERFSFEAETADVALVYFAGHGVEVGGRNFLVPSDADSANRQRVADTSVSLDEILQAVDKARQLRIVILDSCRNDPFADGDATETLTVNTSARQGLAPASPERGTLVAYAAEAGKVALDGAGDNSPFALALAQTLKVQDLEIGLAFRQVRDSVLKATANAQEPHTYGSLSGKPYFLAGGSQEVNALAASARRDAWGRLEVDQEDQLQAAAREGDSRALKGLAYMRLNPNEDRYDPSRAAALLKTAAEAGDPEAMFELARMYERGIGVEQDVDKALELFRKSADEDFADAINDLGFLYYQGGLGVTRDPKKAIEMFGRAADRRHPEAMFNYAALIDDGVVDGKQPDDAAEFLYRALRSGNEEVLNQLSENPKMFKAATRRSLQRKLSERAFYSGSIDGQFGPQTKRSLRKAYGLSE</sequence>
<dbReference type="InterPro" id="IPR011600">
    <property type="entry name" value="Pept_C14_caspase"/>
</dbReference>
<dbReference type="InterPro" id="IPR006597">
    <property type="entry name" value="Sel1-like"/>
</dbReference>
<evidence type="ECO:0000313" key="3">
    <source>
        <dbReference type="Proteomes" id="UP001209803"/>
    </source>
</evidence>
<keyword evidence="3" id="KW-1185">Reference proteome</keyword>
<dbReference type="Pfam" id="PF00656">
    <property type="entry name" value="Peptidase_C14"/>
    <property type="match status" value="1"/>
</dbReference>
<dbReference type="Gene3D" id="3.40.50.1460">
    <property type="match status" value="1"/>
</dbReference>
<dbReference type="InterPro" id="IPR001309">
    <property type="entry name" value="Pept_C14_p20"/>
</dbReference>
<proteinExistence type="predicted"/>
<dbReference type="PANTHER" id="PTHR22576:SF37">
    <property type="entry name" value="MUCOSA-ASSOCIATED LYMPHOID TISSUE LYMPHOMA TRANSLOCATION PROTEIN 1"/>
    <property type="match status" value="1"/>
</dbReference>
<organism evidence="2 3">
    <name type="scientific">Roseibium porphyridii</name>
    <dbReference type="NCBI Taxonomy" id="2866279"/>
    <lineage>
        <taxon>Bacteria</taxon>
        <taxon>Pseudomonadati</taxon>
        <taxon>Pseudomonadota</taxon>
        <taxon>Alphaproteobacteria</taxon>
        <taxon>Hyphomicrobiales</taxon>
        <taxon>Stappiaceae</taxon>
        <taxon>Roseibium</taxon>
    </lineage>
</organism>
<dbReference type="PANTHER" id="PTHR22576">
    <property type="entry name" value="MUCOSA ASSOCIATED LYMPHOID TISSUE LYMPHOMA TRANSLOCATION PROTEIN 1/PARACASPASE"/>
    <property type="match status" value="1"/>
</dbReference>
<evidence type="ECO:0000313" key="2">
    <source>
        <dbReference type="EMBL" id="WFE91047.1"/>
    </source>
</evidence>
<dbReference type="InterPro" id="IPR029030">
    <property type="entry name" value="Caspase-like_dom_sf"/>
</dbReference>
<evidence type="ECO:0000259" key="1">
    <source>
        <dbReference type="PROSITE" id="PS50208"/>
    </source>
</evidence>
<dbReference type="SUPFAM" id="SSF81901">
    <property type="entry name" value="HCP-like"/>
    <property type="match status" value="1"/>
</dbReference>
<dbReference type="Proteomes" id="UP001209803">
    <property type="component" value="Chromosome"/>
</dbReference>
<dbReference type="SUPFAM" id="SSF52129">
    <property type="entry name" value="Caspase-like"/>
    <property type="match status" value="1"/>
</dbReference>
<dbReference type="SMART" id="SM00671">
    <property type="entry name" value="SEL1"/>
    <property type="match status" value="4"/>
</dbReference>
<dbReference type="EMBL" id="CP120863">
    <property type="protein sequence ID" value="WFE91047.1"/>
    <property type="molecule type" value="Genomic_DNA"/>
</dbReference>